<keyword evidence="3" id="KW-1185">Reference proteome</keyword>
<dbReference type="EMBL" id="STGY01000054">
    <property type="protein sequence ID" value="THV40919.1"/>
    <property type="molecule type" value="Genomic_DNA"/>
</dbReference>
<evidence type="ECO:0000313" key="2">
    <source>
        <dbReference type="EMBL" id="THV40919.1"/>
    </source>
</evidence>
<reference evidence="3" key="1">
    <citation type="submission" date="2019-04" db="EMBL/GenBank/DDBJ databases">
        <title>Nocardioides xinjiangensis sp. nov.</title>
        <authorList>
            <person name="Liu S."/>
        </authorList>
    </citation>
    <scope>NUCLEOTIDE SEQUENCE [LARGE SCALE GENOMIC DNA]</scope>
    <source>
        <strain evidence="3">18</strain>
    </source>
</reference>
<feature type="compositionally biased region" description="Low complexity" evidence="1">
    <location>
        <begin position="53"/>
        <end position="67"/>
    </location>
</feature>
<comment type="caution">
    <text evidence="2">The sequence shown here is derived from an EMBL/GenBank/DDBJ whole genome shotgun (WGS) entry which is preliminary data.</text>
</comment>
<dbReference type="RefSeq" id="WP_168801590.1">
    <property type="nucleotide sequence ID" value="NZ_STGY01000054.1"/>
</dbReference>
<feature type="region of interest" description="Disordered" evidence="1">
    <location>
        <begin position="1"/>
        <end position="82"/>
    </location>
</feature>
<organism evidence="2 3">
    <name type="scientific">Glycomyces buryatensis</name>
    <dbReference type="NCBI Taxonomy" id="2570927"/>
    <lineage>
        <taxon>Bacteria</taxon>
        <taxon>Bacillati</taxon>
        <taxon>Actinomycetota</taxon>
        <taxon>Actinomycetes</taxon>
        <taxon>Glycomycetales</taxon>
        <taxon>Glycomycetaceae</taxon>
        <taxon>Glycomyces</taxon>
    </lineage>
</organism>
<name>A0A4S8QHP1_9ACTN</name>
<proteinExistence type="predicted"/>
<evidence type="ECO:0000313" key="3">
    <source>
        <dbReference type="Proteomes" id="UP000308760"/>
    </source>
</evidence>
<protein>
    <submittedName>
        <fullName evidence="2">Uncharacterized protein</fullName>
    </submittedName>
</protein>
<dbReference type="Proteomes" id="UP000308760">
    <property type="component" value="Unassembled WGS sequence"/>
</dbReference>
<evidence type="ECO:0000256" key="1">
    <source>
        <dbReference type="SAM" id="MobiDB-lite"/>
    </source>
</evidence>
<feature type="compositionally biased region" description="Polar residues" evidence="1">
    <location>
        <begin position="1"/>
        <end position="11"/>
    </location>
</feature>
<accession>A0A4S8QHP1</accession>
<sequence>MSMQHSARSTPPLTPDAQGAARAFGRQDRSVPLRRSSRHTAPEAAGPADVPNQTPAAAAEQATPATADLEAPGAGADSEAGPVARAVEAAAAAFQGPGRGRRSRRQEIDSLFSLEEPPPIDAPPGITEITGWELAASMWRDHRPEQLLGFDCASCKQSWPCDGWQIADDLLTECCEAAGATATRARV</sequence>
<reference evidence="2 3" key="2">
    <citation type="submission" date="2019-05" db="EMBL/GenBank/DDBJ databases">
        <title>Glycomyces buryatensis sp. nov.</title>
        <authorList>
            <person name="Nikitina E."/>
        </authorList>
    </citation>
    <scope>NUCLEOTIDE SEQUENCE [LARGE SCALE GENOMIC DNA]</scope>
    <source>
        <strain evidence="2 3">18</strain>
    </source>
</reference>
<gene>
    <name evidence="2" type="ORF">FAB82_13805</name>
</gene>
<dbReference type="AlphaFoldDB" id="A0A4S8QHP1"/>